<gene>
    <name evidence="2" type="ORF">DI632_00045</name>
</gene>
<accession>A0A2W5BIM3</accession>
<dbReference type="EMBL" id="QFNF01000001">
    <property type="protein sequence ID" value="PZO81008.1"/>
    <property type="molecule type" value="Genomic_DNA"/>
</dbReference>
<comment type="caution">
    <text evidence="2">The sequence shown here is derived from an EMBL/GenBank/DDBJ whole genome shotgun (WGS) entry which is preliminary data.</text>
</comment>
<dbReference type="Proteomes" id="UP000248614">
    <property type="component" value="Unassembled WGS sequence"/>
</dbReference>
<evidence type="ECO:0000313" key="3">
    <source>
        <dbReference type="Proteomes" id="UP000248614"/>
    </source>
</evidence>
<evidence type="ECO:0000313" key="2">
    <source>
        <dbReference type="EMBL" id="PZO81008.1"/>
    </source>
</evidence>
<sequence length="227" mass="24889">MLRGMGFAHILAHAGFYRLAYGEAITRLAEARDETDADCLIVALAYVCETDPLLEVAGLAWLDGHDLLKRGGLDPFWHKRPKLGLGQPAKLHGLTAADADAHRGLYTFSPAQLRHRFDAVSDQSSDTFGALLPSVIGAGGTELSATGAAATEQDAADRYWAKSASFAEHQRTNGDRRWRWKPPLSRQGHHARTIAELKEVAMPAERTRGHAANWLDDNGANPRFRKD</sequence>
<protein>
    <submittedName>
        <fullName evidence="2">Uncharacterized protein</fullName>
    </submittedName>
</protein>
<reference evidence="2 3" key="1">
    <citation type="submission" date="2017-08" db="EMBL/GenBank/DDBJ databases">
        <title>Infants hospitalized years apart are colonized by the same room-sourced microbial strains.</title>
        <authorList>
            <person name="Brooks B."/>
            <person name="Olm M.R."/>
            <person name="Firek B.A."/>
            <person name="Baker R."/>
            <person name="Thomas B.C."/>
            <person name="Morowitz M.J."/>
            <person name="Banfield J.F."/>
        </authorList>
    </citation>
    <scope>NUCLEOTIDE SEQUENCE [LARGE SCALE GENOMIC DNA]</scope>
    <source>
        <strain evidence="2">S2_018_000_R3_110</strain>
    </source>
</reference>
<name>A0A2W5BIM3_9SPHN</name>
<organism evidence="2 3">
    <name type="scientific">Sphingomonas hengshuiensis</name>
    <dbReference type="NCBI Taxonomy" id="1609977"/>
    <lineage>
        <taxon>Bacteria</taxon>
        <taxon>Pseudomonadati</taxon>
        <taxon>Pseudomonadota</taxon>
        <taxon>Alphaproteobacteria</taxon>
        <taxon>Sphingomonadales</taxon>
        <taxon>Sphingomonadaceae</taxon>
        <taxon>Sphingomonas</taxon>
    </lineage>
</organism>
<evidence type="ECO:0000256" key="1">
    <source>
        <dbReference type="SAM" id="MobiDB-lite"/>
    </source>
</evidence>
<proteinExistence type="predicted"/>
<dbReference type="AlphaFoldDB" id="A0A2W5BIM3"/>
<feature type="region of interest" description="Disordered" evidence="1">
    <location>
        <begin position="208"/>
        <end position="227"/>
    </location>
</feature>